<protein>
    <recommendedName>
        <fullName evidence="7">RNase H type-1 domain-containing protein</fullName>
    </recommendedName>
</protein>
<accession>A0A498HEA8</accession>
<feature type="compositionally biased region" description="Basic and acidic residues" evidence="2">
    <location>
        <begin position="721"/>
        <end position="740"/>
    </location>
</feature>
<dbReference type="Pfam" id="PF04134">
    <property type="entry name" value="DCC1-like"/>
    <property type="match status" value="1"/>
</dbReference>
<dbReference type="InterPro" id="IPR000504">
    <property type="entry name" value="RRM_dom"/>
</dbReference>
<feature type="domain" description="RRM" evidence="3">
    <location>
        <begin position="201"/>
        <end position="288"/>
    </location>
</feature>
<evidence type="ECO:0008006" key="7">
    <source>
        <dbReference type="Google" id="ProtNLM"/>
    </source>
</evidence>
<dbReference type="STRING" id="3750.A0A498HEA8"/>
<comment type="caution">
    <text evidence="5">The sequence shown here is derived from an EMBL/GenBank/DDBJ whole genome shotgun (WGS) entry which is preliminary data.</text>
</comment>
<dbReference type="SUPFAM" id="SSF53098">
    <property type="entry name" value="Ribonuclease H-like"/>
    <property type="match status" value="1"/>
</dbReference>
<dbReference type="PROSITE" id="PS50879">
    <property type="entry name" value="RNASE_H_1"/>
    <property type="match status" value="1"/>
</dbReference>
<evidence type="ECO:0000313" key="6">
    <source>
        <dbReference type="Proteomes" id="UP000290289"/>
    </source>
</evidence>
<gene>
    <name evidence="5" type="ORF">DVH24_007062</name>
</gene>
<dbReference type="Pfam" id="PF01693">
    <property type="entry name" value="Cauli_VI"/>
    <property type="match status" value="1"/>
</dbReference>
<dbReference type="GO" id="GO:0015035">
    <property type="term" value="F:protein-disulfide reductase activity"/>
    <property type="evidence" value="ECO:0007669"/>
    <property type="project" value="InterPro"/>
</dbReference>
<dbReference type="Pfam" id="PF13456">
    <property type="entry name" value="RVT_3"/>
    <property type="match status" value="1"/>
</dbReference>
<feature type="region of interest" description="Disordered" evidence="2">
    <location>
        <begin position="319"/>
        <end position="387"/>
    </location>
</feature>
<feature type="compositionally biased region" description="Low complexity" evidence="2">
    <location>
        <begin position="438"/>
        <end position="447"/>
    </location>
</feature>
<keyword evidence="6" id="KW-1185">Reference proteome</keyword>
<feature type="region of interest" description="Disordered" evidence="2">
    <location>
        <begin position="78"/>
        <end position="123"/>
    </location>
</feature>
<feature type="domain" description="RNase H type-1" evidence="4">
    <location>
        <begin position="774"/>
        <end position="908"/>
    </location>
</feature>
<feature type="compositionally biased region" description="Acidic residues" evidence="2">
    <location>
        <begin position="370"/>
        <end position="387"/>
    </location>
</feature>
<feature type="region of interest" description="Disordered" evidence="2">
    <location>
        <begin position="416"/>
        <end position="486"/>
    </location>
</feature>
<dbReference type="PANTHER" id="PTHR37200">
    <property type="entry name" value="RNA-BINDING (RRM/RBD/RNP MOTIFS) FAMILY PROTEIN"/>
    <property type="match status" value="1"/>
</dbReference>
<name>A0A498HEA8_MALDO</name>
<dbReference type="InterPro" id="IPR036397">
    <property type="entry name" value="RNaseH_sf"/>
</dbReference>
<reference evidence="5 6" key="1">
    <citation type="submission" date="2018-10" db="EMBL/GenBank/DDBJ databases">
        <title>A high-quality apple genome assembly.</title>
        <authorList>
            <person name="Hu J."/>
        </authorList>
    </citation>
    <scope>NUCLEOTIDE SEQUENCE [LARGE SCALE GENOMIC DNA]</scope>
    <source>
        <strain evidence="6">cv. HFTH1</strain>
        <tissue evidence="5">Young leaf</tissue>
    </source>
</reference>
<feature type="compositionally biased region" description="Basic residues" evidence="2">
    <location>
        <begin position="475"/>
        <end position="486"/>
    </location>
</feature>
<feature type="compositionally biased region" description="Acidic residues" evidence="2">
    <location>
        <begin position="321"/>
        <end position="342"/>
    </location>
</feature>
<dbReference type="InterPro" id="IPR012337">
    <property type="entry name" value="RNaseH-like_sf"/>
</dbReference>
<feature type="compositionally biased region" description="Basic and acidic residues" evidence="2">
    <location>
        <begin position="353"/>
        <end position="364"/>
    </location>
</feature>
<dbReference type="InterPro" id="IPR037056">
    <property type="entry name" value="RNase_H1_N_sf"/>
</dbReference>
<dbReference type="InterPro" id="IPR002156">
    <property type="entry name" value="RNaseH_domain"/>
</dbReference>
<dbReference type="Gene3D" id="3.30.70.330">
    <property type="match status" value="1"/>
</dbReference>
<evidence type="ECO:0000259" key="3">
    <source>
        <dbReference type="PROSITE" id="PS50102"/>
    </source>
</evidence>
<evidence type="ECO:0000256" key="2">
    <source>
        <dbReference type="SAM" id="MobiDB-lite"/>
    </source>
</evidence>
<feature type="compositionally biased region" description="Acidic residues" evidence="2">
    <location>
        <begin position="95"/>
        <end position="123"/>
    </location>
</feature>
<proteinExistence type="predicted"/>
<dbReference type="SUPFAM" id="SSF55658">
    <property type="entry name" value="L9 N-domain-like"/>
    <property type="match status" value="1"/>
</dbReference>
<dbReference type="PROSITE" id="PS50102">
    <property type="entry name" value="RRM"/>
    <property type="match status" value="1"/>
</dbReference>
<dbReference type="InterPro" id="IPR035979">
    <property type="entry name" value="RBD_domain_sf"/>
</dbReference>
<evidence type="ECO:0000259" key="4">
    <source>
        <dbReference type="PROSITE" id="PS50879"/>
    </source>
</evidence>
<dbReference type="GO" id="GO:0003723">
    <property type="term" value="F:RNA binding"/>
    <property type="evidence" value="ECO:0007669"/>
    <property type="project" value="UniProtKB-UniRule"/>
</dbReference>
<dbReference type="Gene3D" id="3.40.970.10">
    <property type="entry name" value="Ribonuclease H1, N-terminal domain"/>
    <property type="match status" value="1"/>
</dbReference>
<keyword evidence="1" id="KW-0694">RNA-binding</keyword>
<sequence>MISTGRFPPSCTSKSLLAAAISFPPHKSQLGFAVFPLPSTSSSSLPTAIFKTSFFLPPIRQTHRAHLGFLAVQARRSSGSGVSSQKRQRRGGVVTDDDSDDEEELELDGSDDVFDGEEEDDDEDAFVPFGKMKKWLERKPRGFGEGKEYDISIEEKLLEEIEKSKKAQAESNLAKLSEKPNSKGDQSKNSSKSVGAVPDGVRVRVINLPKKKNIHRDLSSAFKVVPGLISINPAVSGNKKTKDPICKGFAFVHFKSEIDATRFVEMFSSQNVTFGKIQKQIKCELVDTPQPNLDQTQSTNNRSALPLIVSGLEGDYKADFDSDDSSMDSLEETTLDEYEGSDVEIVGPELEDVMEHSSDNHTSRELTVSELEDEKADSDLDDSSQETWEETIVDEYDGSDFELNESELEDAIENLESISGSDLDGGDRDSMKSRTESESLSADSSSSKQLLVKAKEEKLPRQKPAMKGKDESSPKNKKKKKLNVKQKAVKVPKLTVGGSAKRLKVKEKAVLASWPSQKPISLILCSASGPVASLFSESCTIHRPLVTVMNCLSQVSSCTTAIFRTKSCFVAAASSYLCTPLPWRTKFNRPIGIKSINLESTRLHGQLYSSRSSSSKTTALRSRRKSEPEPATEPEKDAFYVVRKGDVVGVYKSFSDCQAQLGSSIFDPPVSVYKGYSLTEETEDYLVSFGLKNAIYTIRAEDLKDDLFGKLLHCPFQDPTSSKDETSALDASEKRPREVPGSENVEVIGSTSILEDQFRKHVEIEHFTESPPLDTESCILEFDGASKGNPGLAGAGAVLRADDGSLICKIHEGLGVRTNNVAEYRALILGLKYALKKGFTKICIKGDSKLVCMQVQGLWKVRNQNMSDLCEEVKELKDKFISFQISHVLRVGEEQNSEADAQANLAVRLSSEAFNSEFAFIRFQSAYGHLTNQFNLSTVKSKRRSLGIGAAAKTPQKPEPKMTAARLIRLLPKLTKKKSFTFFSISFDVVSSTAADLADMGEEEDDDVPIYCNPTASAVAKIMLPTILQPGVVVYDGVCHLCHGGVKWVIKADKYRKIKFCCVQSEAAEPYLRLCGLDREDVLRRFLFVEGPGLYHQGSTAALRVLSYLPLPYSALSAFMVIPTPLREMIYDYVAKRRYDIGGKSEDCLVLQEKELLERFIDREELMDRPPPDL</sequence>
<dbReference type="Proteomes" id="UP000290289">
    <property type="component" value="Chromosome 16"/>
</dbReference>
<dbReference type="FunFam" id="3.30.420.10:FF:000076">
    <property type="entry name" value="RBR-type E3 ubiquitin transferase"/>
    <property type="match status" value="1"/>
</dbReference>
<dbReference type="PANTHER" id="PTHR37200:SF1">
    <property type="entry name" value="RNA-BINDING (RRM_RBD_RNP MOTIFS) FAMILY PROTEIN"/>
    <property type="match status" value="1"/>
</dbReference>
<feature type="compositionally biased region" description="Basic and acidic residues" evidence="2">
    <location>
        <begin position="625"/>
        <end position="634"/>
    </location>
</feature>
<dbReference type="InterPro" id="IPR009027">
    <property type="entry name" value="Ribosomal_bL9/RNase_H1_N"/>
</dbReference>
<dbReference type="EMBL" id="RDQH01000342">
    <property type="protein sequence ID" value="RXH69806.1"/>
    <property type="molecule type" value="Genomic_DNA"/>
</dbReference>
<dbReference type="InterPro" id="IPR007263">
    <property type="entry name" value="DCC1-like"/>
</dbReference>
<feature type="compositionally biased region" description="Low complexity" evidence="2">
    <location>
        <begin position="609"/>
        <end position="620"/>
    </location>
</feature>
<dbReference type="Gene3D" id="3.30.420.10">
    <property type="entry name" value="Ribonuclease H-like superfamily/Ribonuclease H"/>
    <property type="match status" value="1"/>
</dbReference>
<feature type="region of interest" description="Disordered" evidence="2">
    <location>
        <begin position="609"/>
        <end position="634"/>
    </location>
</feature>
<dbReference type="GO" id="GO:0004523">
    <property type="term" value="F:RNA-DNA hybrid ribonuclease activity"/>
    <property type="evidence" value="ECO:0007669"/>
    <property type="project" value="InterPro"/>
</dbReference>
<dbReference type="CDD" id="cd00590">
    <property type="entry name" value="RRM_SF"/>
    <property type="match status" value="1"/>
</dbReference>
<evidence type="ECO:0000313" key="5">
    <source>
        <dbReference type="EMBL" id="RXH69806.1"/>
    </source>
</evidence>
<dbReference type="AlphaFoldDB" id="A0A498HEA8"/>
<organism evidence="5 6">
    <name type="scientific">Malus domestica</name>
    <name type="common">Apple</name>
    <name type="synonym">Pyrus malus</name>
    <dbReference type="NCBI Taxonomy" id="3750"/>
    <lineage>
        <taxon>Eukaryota</taxon>
        <taxon>Viridiplantae</taxon>
        <taxon>Streptophyta</taxon>
        <taxon>Embryophyta</taxon>
        <taxon>Tracheophyta</taxon>
        <taxon>Spermatophyta</taxon>
        <taxon>Magnoliopsida</taxon>
        <taxon>eudicotyledons</taxon>
        <taxon>Gunneridae</taxon>
        <taxon>Pentapetalae</taxon>
        <taxon>rosids</taxon>
        <taxon>fabids</taxon>
        <taxon>Rosales</taxon>
        <taxon>Rosaceae</taxon>
        <taxon>Amygdaloideae</taxon>
        <taxon>Maleae</taxon>
        <taxon>Malus</taxon>
    </lineage>
</organism>
<dbReference type="CDD" id="cd09279">
    <property type="entry name" value="RNase_HI_like"/>
    <property type="match status" value="1"/>
</dbReference>
<feature type="region of interest" description="Disordered" evidence="2">
    <location>
        <begin position="170"/>
        <end position="195"/>
    </location>
</feature>
<feature type="compositionally biased region" description="Basic and acidic residues" evidence="2">
    <location>
        <begin position="425"/>
        <end position="437"/>
    </location>
</feature>
<dbReference type="SUPFAM" id="SSF54928">
    <property type="entry name" value="RNA-binding domain, RBD"/>
    <property type="match status" value="1"/>
</dbReference>
<feature type="compositionally biased region" description="Basic and acidic residues" evidence="2">
    <location>
        <begin position="176"/>
        <end position="186"/>
    </location>
</feature>
<dbReference type="InterPro" id="IPR012677">
    <property type="entry name" value="Nucleotide-bd_a/b_plait_sf"/>
</dbReference>
<dbReference type="InterPro" id="IPR011320">
    <property type="entry name" value="RNase_H1_N"/>
</dbReference>
<feature type="region of interest" description="Disordered" evidence="2">
    <location>
        <begin position="719"/>
        <end position="742"/>
    </location>
</feature>
<evidence type="ECO:0000256" key="1">
    <source>
        <dbReference type="PROSITE-ProRule" id="PRU00176"/>
    </source>
</evidence>